<proteinExistence type="predicted"/>
<dbReference type="EMBL" id="REFV01000005">
    <property type="protein sequence ID" value="RMB60541.1"/>
    <property type="molecule type" value="Genomic_DNA"/>
</dbReference>
<organism evidence="1 2">
    <name type="scientific">Dokdonia sinensis</name>
    <dbReference type="NCBI Taxonomy" id="2479847"/>
    <lineage>
        <taxon>Bacteria</taxon>
        <taxon>Pseudomonadati</taxon>
        <taxon>Bacteroidota</taxon>
        <taxon>Flavobacteriia</taxon>
        <taxon>Flavobacteriales</taxon>
        <taxon>Flavobacteriaceae</taxon>
        <taxon>Dokdonia</taxon>
    </lineage>
</organism>
<keyword evidence="2" id="KW-1185">Reference proteome</keyword>
<sequence>MNEDFKKVFIHELGHFIALELNFRLYNYDRRAIGLKIEPRINTKFYNGSISTDKATTGSYNPINSAKEYAQTFYGCLFESLYRNIDIKSCLKSSVSKTDYLVNNIGNGKVDALHLYSISIRPELKDVGKKWFNYATENFYPLIKNNVSHFKTIFDLSPENYIVSKQYNQTTFDINKLRNATIFFVLEHSDVYDSFIKSLESIK</sequence>
<protein>
    <submittedName>
        <fullName evidence="1">Uncharacterized protein</fullName>
    </submittedName>
</protein>
<dbReference type="RefSeq" id="WP_121916945.1">
    <property type="nucleotide sequence ID" value="NZ_REFV01000005.1"/>
</dbReference>
<dbReference type="AlphaFoldDB" id="A0A3M0G6E1"/>
<dbReference type="Proteomes" id="UP000281985">
    <property type="component" value="Unassembled WGS sequence"/>
</dbReference>
<evidence type="ECO:0000313" key="1">
    <source>
        <dbReference type="EMBL" id="RMB60541.1"/>
    </source>
</evidence>
<comment type="caution">
    <text evidence="1">The sequence shown here is derived from an EMBL/GenBank/DDBJ whole genome shotgun (WGS) entry which is preliminary data.</text>
</comment>
<evidence type="ECO:0000313" key="2">
    <source>
        <dbReference type="Proteomes" id="UP000281985"/>
    </source>
</evidence>
<gene>
    <name evidence="1" type="ORF">EAX61_06885</name>
</gene>
<dbReference type="OrthoDB" id="1442339at2"/>
<reference evidence="1 2" key="1">
    <citation type="submission" date="2018-10" db="EMBL/GenBank/DDBJ databases">
        <title>Dokdonia luteus sp. nov., isolated from sea water.</title>
        <authorList>
            <person name="Zhou L.Y."/>
            <person name="Du Z.J."/>
        </authorList>
    </citation>
    <scope>NUCLEOTIDE SEQUENCE [LARGE SCALE GENOMIC DNA]</scope>
    <source>
        <strain evidence="1 2">SH27</strain>
    </source>
</reference>
<name>A0A3M0G6E1_9FLAO</name>
<accession>A0A3M0G6E1</accession>